<sequence length="84" mass="9818">MAKTCRLHAIVYKKVQQPPNAAVPDYSLLILHFGSFLKKISFQKKKGHFYHLVVSILHQSRYDNSPQYILPALHKHLDNFFSPR</sequence>
<organism evidence="1">
    <name type="scientific">uncultured Desulfovibrio sp</name>
    <dbReference type="NCBI Taxonomy" id="167968"/>
    <lineage>
        <taxon>Bacteria</taxon>
        <taxon>Pseudomonadati</taxon>
        <taxon>Thermodesulfobacteriota</taxon>
        <taxon>Desulfovibrionia</taxon>
        <taxon>Desulfovibrionales</taxon>
        <taxon>Desulfovibrionaceae</taxon>
        <taxon>Desulfovibrio</taxon>
        <taxon>environmental samples</taxon>
    </lineage>
</organism>
<reference evidence="1" key="1">
    <citation type="submission" date="2016-04" db="EMBL/GenBank/DDBJ databases">
        <authorList>
            <person name="Evans L.H."/>
            <person name="Alamgir A."/>
            <person name="Owens N."/>
            <person name="Weber N.D."/>
            <person name="Virtaneva K."/>
            <person name="Barbian K."/>
            <person name="Babar A."/>
            <person name="Rosenke K."/>
        </authorList>
    </citation>
    <scope>NUCLEOTIDE SEQUENCE</scope>
    <source>
        <strain evidence="1">92-2</strain>
    </source>
</reference>
<proteinExistence type="predicted"/>
<accession>A0A212JPI7</accession>
<gene>
    <name evidence="1" type="ORF">KM92DES2_11480</name>
</gene>
<protein>
    <submittedName>
        <fullName evidence="1">Uncharacterized protein</fullName>
    </submittedName>
</protein>
<dbReference type="AlphaFoldDB" id="A0A212JPI7"/>
<evidence type="ECO:0000313" key="1">
    <source>
        <dbReference type="EMBL" id="SBW01337.1"/>
    </source>
</evidence>
<name>A0A212JPI7_9BACT</name>
<dbReference type="EMBL" id="FLUP01000001">
    <property type="protein sequence ID" value="SBW01337.1"/>
    <property type="molecule type" value="Genomic_DNA"/>
</dbReference>